<organism evidence="1 2">
    <name type="scientific">Pleurotus eryngii</name>
    <name type="common">Boletus of the steppes</name>
    <dbReference type="NCBI Taxonomy" id="5323"/>
    <lineage>
        <taxon>Eukaryota</taxon>
        <taxon>Fungi</taxon>
        <taxon>Dikarya</taxon>
        <taxon>Basidiomycota</taxon>
        <taxon>Agaricomycotina</taxon>
        <taxon>Agaricomycetes</taxon>
        <taxon>Agaricomycetidae</taxon>
        <taxon>Agaricales</taxon>
        <taxon>Pleurotineae</taxon>
        <taxon>Pleurotaceae</taxon>
        <taxon>Pleurotus</taxon>
    </lineage>
</organism>
<protein>
    <submittedName>
        <fullName evidence="1">Uncharacterized protein</fullName>
    </submittedName>
</protein>
<feature type="non-terminal residue" evidence="1">
    <location>
        <position position="1"/>
    </location>
</feature>
<dbReference type="EMBL" id="MU154554">
    <property type="protein sequence ID" value="KAF9496276.1"/>
    <property type="molecule type" value="Genomic_DNA"/>
</dbReference>
<feature type="non-terminal residue" evidence="1">
    <location>
        <position position="66"/>
    </location>
</feature>
<dbReference type="Proteomes" id="UP000807025">
    <property type="component" value="Unassembled WGS sequence"/>
</dbReference>
<sequence>GRSDGLIDENSNSNLEWSVKEMRSHSGSGDRAIFEIVWLTGDITWLPYHQIEGLNVFKRYLEELGI</sequence>
<accession>A0A9P6A2X9</accession>
<gene>
    <name evidence="1" type="ORF">BDN71DRAFT_1365672</name>
</gene>
<keyword evidence="2" id="KW-1185">Reference proteome</keyword>
<dbReference type="OrthoDB" id="3211671at2759"/>
<proteinExistence type="predicted"/>
<name>A0A9P6A2X9_PLEER</name>
<dbReference type="AlphaFoldDB" id="A0A9P6A2X9"/>
<comment type="caution">
    <text evidence="1">The sequence shown here is derived from an EMBL/GenBank/DDBJ whole genome shotgun (WGS) entry which is preliminary data.</text>
</comment>
<evidence type="ECO:0000313" key="1">
    <source>
        <dbReference type="EMBL" id="KAF9496276.1"/>
    </source>
</evidence>
<evidence type="ECO:0000313" key="2">
    <source>
        <dbReference type="Proteomes" id="UP000807025"/>
    </source>
</evidence>
<reference evidence="1" key="1">
    <citation type="submission" date="2020-11" db="EMBL/GenBank/DDBJ databases">
        <authorList>
            <consortium name="DOE Joint Genome Institute"/>
            <person name="Ahrendt S."/>
            <person name="Riley R."/>
            <person name="Andreopoulos W."/>
            <person name="Labutti K."/>
            <person name="Pangilinan J."/>
            <person name="Ruiz-Duenas F.J."/>
            <person name="Barrasa J.M."/>
            <person name="Sanchez-Garcia M."/>
            <person name="Camarero S."/>
            <person name="Miyauchi S."/>
            <person name="Serrano A."/>
            <person name="Linde D."/>
            <person name="Babiker R."/>
            <person name="Drula E."/>
            <person name="Ayuso-Fernandez I."/>
            <person name="Pacheco R."/>
            <person name="Padilla G."/>
            <person name="Ferreira P."/>
            <person name="Barriuso J."/>
            <person name="Kellner H."/>
            <person name="Castanera R."/>
            <person name="Alfaro M."/>
            <person name="Ramirez L."/>
            <person name="Pisabarro A.G."/>
            <person name="Kuo A."/>
            <person name="Tritt A."/>
            <person name="Lipzen A."/>
            <person name="He G."/>
            <person name="Yan M."/>
            <person name="Ng V."/>
            <person name="Cullen D."/>
            <person name="Martin F."/>
            <person name="Rosso M.-N."/>
            <person name="Henrissat B."/>
            <person name="Hibbett D."/>
            <person name="Martinez A.T."/>
            <person name="Grigoriev I.V."/>
        </authorList>
    </citation>
    <scope>NUCLEOTIDE SEQUENCE</scope>
    <source>
        <strain evidence="1">ATCC 90797</strain>
    </source>
</reference>